<dbReference type="SUPFAM" id="SSF53335">
    <property type="entry name" value="S-adenosyl-L-methionine-dependent methyltransferases"/>
    <property type="match status" value="1"/>
</dbReference>
<keyword evidence="1" id="KW-0489">Methyltransferase</keyword>
<dbReference type="Pfam" id="PF03492">
    <property type="entry name" value="Methyltransf_7"/>
    <property type="match status" value="1"/>
</dbReference>
<keyword evidence="4" id="KW-0460">Magnesium</keyword>
<evidence type="ECO:0000313" key="5">
    <source>
        <dbReference type="EMBL" id="KAK7291203.1"/>
    </source>
</evidence>
<dbReference type="GO" id="GO:0046872">
    <property type="term" value="F:metal ion binding"/>
    <property type="evidence" value="ECO:0007669"/>
    <property type="project" value="UniProtKB-KW"/>
</dbReference>
<accession>A0AAN9J302</accession>
<protein>
    <recommendedName>
        <fullName evidence="7">Jasmonate O-methyltransferase</fullName>
    </recommendedName>
</protein>
<keyword evidence="6" id="KW-1185">Reference proteome</keyword>
<dbReference type="Gene3D" id="3.40.50.150">
    <property type="entry name" value="Vaccinia Virus protein VP39"/>
    <property type="match status" value="1"/>
</dbReference>
<dbReference type="InterPro" id="IPR042086">
    <property type="entry name" value="MeTrfase_capping"/>
</dbReference>
<dbReference type="GO" id="GO:0008168">
    <property type="term" value="F:methyltransferase activity"/>
    <property type="evidence" value="ECO:0007669"/>
    <property type="project" value="UniProtKB-KW"/>
</dbReference>
<gene>
    <name evidence="5" type="ORF">RIF29_06158</name>
</gene>
<evidence type="ECO:0000256" key="2">
    <source>
        <dbReference type="ARBA" id="ARBA00022679"/>
    </source>
</evidence>
<keyword evidence="2" id="KW-0808">Transferase</keyword>
<dbReference type="InterPro" id="IPR029063">
    <property type="entry name" value="SAM-dependent_MTases_sf"/>
</dbReference>
<evidence type="ECO:0000256" key="3">
    <source>
        <dbReference type="ARBA" id="ARBA00022723"/>
    </source>
</evidence>
<name>A0AAN9J302_CROPI</name>
<dbReference type="Gene3D" id="1.10.1200.270">
    <property type="entry name" value="Methyltransferase, alpha-helical capping domain"/>
    <property type="match status" value="1"/>
</dbReference>
<sequence>METVEVLHMNKGSGETSYAMNSAVQNKIISVTEPATKKAIAQTLCSNNWPLSMGIADLGCSSGPNALRVISEILEAVYTTSRRLDRSAPEIAVYLNDLFTNDFNNIFGSLPSFYKKQKQEKGSEFGFGSCFVSAVPGSFYGRLFPSKSLHFVHSSSSLHWLSQVPAGLENGRSALNKGKIYISKTSPQCVLDAYLMQFKNDFSHFLASRSKEMVSGGRMVLSLMGRESMDPTVAHSCYQWELLAQALMSMVSEGLVEEEKVDSFDAPYYAPCLEEMKLEIEKEGSFVVDCHEAYEIDWDGGIMESPSDSLGMLSSGERVARTIRAVVESMLESHFGSHIMDDLFRRYSKLVEDHLSTTRTKYINLVITLVRLS</sequence>
<comment type="caution">
    <text evidence="5">The sequence shown here is derived from an EMBL/GenBank/DDBJ whole genome shotgun (WGS) entry which is preliminary data.</text>
</comment>
<dbReference type="InterPro" id="IPR005299">
    <property type="entry name" value="MeTrfase_7"/>
</dbReference>
<dbReference type="AlphaFoldDB" id="A0AAN9J302"/>
<dbReference type="PANTHER" id="PTHR31009">
    <property type="entry name" value="S-ADENOSYL-L-METHIONINE:CARBOXYL METHYLTRANSFERASE FAMILY PROTEIN"/>
    <property type="match status" value="1"/>
</dbReference>
<evidence type="ECO:0000256" key="4">
    <source>
        <dbReference type="ARBA" id="ARBA00022842"/>
    </source>
</evidence>
<evidence type="ECO:0008006" key="7">
    <source>
        <dbReference type="Google" id="ProtNLM"/>
    </source>
</evidence>
<dbReference type="Proteomes" id="UP001372338">
    <property type="component" value="Unassembled WGS sequence"/>
</dbReference>
<reference evidence="5 6" key="1">
    <citation type="submission" date="2024-01" db="EMBL/GenBank/DDBJ databases">
        <title>The genomes of 5 underutilized Papilionoideae crops provide insights into root nodulation and disease resistanc.</title>
        <authorList>
            <person name="Yuan L."/>
        </authorList>
    </citation>
    <scope>NUCLEOTIDE SEQUENCE [LARGE SCALE GENOMIC DNA]</scope>
    <source>
        <strain evidence="5">ZHUSHIDOU_FW_LH</strain>
        <tissue evidence="5">Leaf</tissue>
    </source>
</reference>
<dbReference type="EMBL" id="JAYWIO010000001">
    <property type="protein sequence ID" value="KAK7291203.1"/>
    <property type="molecule type" value="Genomic_DNA"/>
</dbReference>
<keyword evidence="3" id="KW-0479">Metal-binding</keyword>
<proteinExistence type="predicted"/>
<evidence type="ECO:0000313" key="6">
    <source>
        <dbReference type="Proteomes" id="UP001372338"/>
    </source>
</evidence>
<evidence type="ECO:0000256" key="1">
    <source>
        <dbReference type="ARBA" id="ARBA00022603"/>
    </source>
</evidence>
<dbReference type="GO" id="GO:0032259">
    <property type="term" value="P:methylation"/>
    <property type="evidence" value="ECO:0007669"/>
    <property type="project" value="UniProtKB-KW"/>
</dbReference>
<organism evidence="5 6">
    <name type="scientific">Crotalaria pallida</name>
    <name type="common">Smooth rattlebox</name>
    <name type="synonym">Crotalaria striata</name>
    <dbReference type="NCBI Taxonomy" id="3830"/>
    <lineage>
        <taxon>Eukaryota</taxon>
        <taxon>Viridiplantae</taxon>
        <taxon>Streptophyta</taxon>
        <taxon>Embryophyta</taxon>
        <taxon>Tracheophyta</taxon>
        <taxon>Spermatophyta</taxon>
        <taxon>Magnoliopsida</taxon>
        <taxon>eudicotyledons</taxon>
        <taxon>Gunneridae</taxon>
        <taxon>Pentapetalae</taxon>
        <taxon>rosids</taxon>
        <taxon>fabids</taxon>
        <taxon>Fabales</taxon>
        <taxon>Fabaceae</taxon>
        <taxon>Papilionoideae</taxon>
        <taxon>50 kb inversion clade</taxon>
        <taxon>genistoids sensu lato</taxon>
        <taxon>core genistoids</taxon>
        <taxon>Crotalarieae</taxon>
        <taxon>Crotalaria</taxon>
    </lineage>
</organism>